<organism evidence="2 3">
    <name type="scientific">Fructilactobacillus hinvesii</name>
    <dbReference type="NCBI Taxonomy" id="2940300"/>
    <lineage>
        <taxon>Bacteria</taxon>
        <taxon>Bacillati</taxon>
        <taxon>Bacillota</taxon>
        <taxon>Bacilli</taxon>
        <taxon>Lactobacillales</taxon>
        <taxon>Lactobacillaceae</taxon>
        <taxon>Fructilactobacillus</taxon>
    </lineage>
</organism>
<protein>
    <submittedName>
        <fullName evidence="2">DUF1634 domain-containing protein</fullName>
    </submittedName>
</protein>
<gene>
    <name evidence="2" type="ORF">M3M39_02805</name>
</gene>
<keyword evidence="1" id="KW-0812">Transmembrane</keyword>
<keyword evidence="1" id="KW-0472">Membrane</keyword>
<feature type="transmembrane region" description="Helical" evidence="1">
    <location>
        <begin position="71"/>
        <end position="91"/>
    </location>
</feature>
<dbReference type="InterPro" id="IPR012861">
    <property type="entry name" value="DUF1634"/>
</dbReference>
<evidence type="ECO:0000313" key="2">
    <source>
        <dbReference type="EMBL" id="USS88427.1"/>
    </source>
</evidence>
<reference evidence="2" key="1">
    <citation type="submission" date="2022-05" db="EMBL/GenBank/DDBJ databases">
        <authorList>
            <person name="Oliphant S.A."/>
            <person name="Watson-Haigh N.S."/>
            <person name="Sumby K.M."/>
            <person name="Gardner J.M."/>
            <person name="Jiranek V."/>
        </authorList>
    </citation>
    <scope>NUCLEOTIDE SEQUENCE</scope>
    <source>
        <strain evidence="2">KI11_C11</strain>
    </source>
</reference>
<name>A0ABY5BVF9_9LACO</name>
<feature type="transmembrane region" description="Helical" evidence="1">
    <location>
        <begin position="103"/>
        <end position="123"/>
    </location>
</feature>
<sequence>MKQTKQPAASEMRSVEQTIGKILRWGVVVAAIIMILGLLLYLINGSLGVATNYHVKNFHEILFGILNGKPYAIMMAGIFALILTPVLRVVVSIYSFYREHDSLYVVITSLVLVILLTSFWLGIEFHL</sequence>
<keyword evidence="3" id="KW-1185">Reference proteome</keyword>
<dbReference type="Proteomes" id="UP001057025">
    <property type="component" value="Chromosome"/>
</dbReference>
<evidence type="ECO:0000256" key="1">
    <source>
        <dbReference type="SAM" id="Phobius"/>
    </source>
</evidence>
<accession>A0ABY5BVF9</accession>
<dbReference type="RefSeq" id="WP_252797713.1">
    <property type="nucleotide sequence ID" value="NZ_CP097118.1"/>
</dbReference>
<keyword evidence="1" id="KW-1133">Transmembrane helix</keyword>
<proteinExistence type="predicted"/>
<evidence type="ECO:0000313" key="3">
    <source>
        <dbReference type="Proteomes" id="UP001057025"/>
    </source>
</evidence>
<dbReference type="Pfam" id="PF07843">
    <property type="entry name" value="DUF1634"/>
    <property type="match status" value="1"/>
</dbReference>
<dbReference type="EMBL" id="CP097118">
    <property type="protein sequence ID" value="USS88427.1"/>
    <property type="molecule type" value="Genomic_DNA"/>
</dbReference>
<feature type="transmembrane region" description="Helical" evidence="1">
    <location>
        <begin position="22"/>
        <end position="43"/>
    </location>
</feature>